<dbReference type="PANTHER" id="PTHR43323">
    <property type="entry name" value="3-HYDROXY-3-METHYLGLUTARYL COENZYME A SYNTHASE"/>
    <property type="match status" value="1"/>
</dbReference>
<evidence type="ECO:0000256" key="1">
    <source>
        <dbReference type="ARBA" id="ARBA00022679"/>
    </source>
</evidence>
<accession>A0A813JMX7</accession>
<dbReference type="Pfam" id="PF01154">
    <property type="entry name" value="HMG_CoA_synt_N"/>
    <property type="match status" value="1"/>
</dbReference>
<sequence length="206" mass="22393">MPSPMEEKMRAMLAQNARGGKPDLEEERGIKGKGKGSADELYSKGGGKGSSDGNLEDPGDKGKGKGKGKDKGYGKADFAGEGSVVPSGAETFDLANRDPGVVFQRKSRNAGMHTIEVYTPQFYFSQLEMEEYDARPDRFGPTVIGKYTKGVGQVEARFPTDDEDPISFAMTVVHRLIERMEAKGINETGSYQPDGIPLNIWSLAYD</sequence>
<dbReference type="InterPro" id="IPR013528">
    <property type="entry name" value="HMG_CoA_synth_N"/>
</dbReference>
<protein>
    <recommendedName>
        <fullName evidence="3">Hydroxymethylglutaryl-coenzyme A synthase N-terminal domain-containing protein</fullName>
    </recommendedName>
</protein>
<comment type="caution">
    <text evidence="4">The sequence shown here is derived from an EMBL/GenBank/DDBJ whole genome shotgun (WGS) entry which is preliminary data.</text>
</comment>
<dbReference type="GO" id="GO:0004421">
    <property type="term" value="F:hydroxymethylglutaryl-CoA synthase activity"/>
    <property type="evidence" value="ECO:0007669"/>
    <property type="project" value="TreeGrafter"/>
</dbReference>
<evidence type="ECO:0000259" key="3">
    <source>
        <dbReference type="Pfam" id="PF01154"/>
    </source>
</evidence>
<dbReference type="Gene3D" id="3.40.47.10">
    <property type="match status" value="1"/>
</dbReference>
<dbReference type="EMBL" id="CAJNNW010025903">
    <property type="protein sequence ID" value="CAE8680890.1"/>
    <property type="molecule type" value="Genomic_DNA"/>
</dbReference>
<name>A0A813JMX7_POLGL</name>
<dbReference type="InterPro" id="IPR016039">
    <property type="entry name" value="Thiolase-like"/>
</dbReference>
<gene>
    <name evidence="4" type="ORF">PGLA2088_LOCUS22174</name>
</gene>
<feature type="region of interest" description="Disordered" evidence="2">
    <location>
        <begin position="1"/>
        <end position="86"/>
    </location>
</feature>
<organism evidence="4 5">
    <name type="scientific">Polarella glacialis</name>
    <name type="common">Dinoflagellate</name>
    <dbReference type="NCBI Taxonomy" id="89957"/>
    <lineage>
        <taxon>Eukaryota</taxon>
        <taxon>Sar</taxon>
        <taxon>Alveolata</taxon>
        <taxon>Dinophyceae</taxon>
        <taxon>Suessiales</taxon>
        <taxon>Suessiaceae</taxon>
        <taxon>Polarella</taxon>
    </lineage>
</organism>
<keyword evidence="1" id="KW-0808">Transferase</keyword>
<evidence type="ECO:0000313" key="5">
    <source>
        <dbReference type="Proteomes" id="UP000626109"/>
    </source>
</evidence>
<feature type="compositionally biased region" description="Basic and acidic residues" evidence="2">
    <location>
        <begin position="1"/>
        <end position="10"/>
    </location>
</feature>
<dbReference type="GO" id="GO:0010142">
    <property type="term" value="P:farnesyl diphosphate biosynthetic process, mevalonate pathway"/>
    <property type="evidence" value="ECO:0007669"/>
    <property type="project" value="TreeGrafter"/>
</dbReference>
<reference evidence="4" key="1">
    <citation type="submission" date="2021-02" db="EMBL/GenBank/DDBJ databases">
        <authorList>
            <person name="Dougan E. K."/>
            <person name="Rhodes N."/>
            <person name="Thang M."/>
            <person name="Chan C."/>
        </authorList>
    </citation>
    <scope>NUCLEOTIDE SEQUENCE</scope>
</reference>
<evidence type="ECO:0000313" key="4">
    <source>
        <dbReference type="EMBL" id="CAE8680890.1"/>
    </source>
</evidence>
<feature type="compositionally biased region" description="Basic and acidic residues" evidence="2">
    <location>
        <begin position="20"/>
        <end position="42"/>
    </location>
</feature>
<evidence type="ECO:0000256" key="2">
    <source>
        <dbReference type="SAM" id="MobiDB-lite"/>
    </source>
</evidence>
<feature type="domain" description="Hydroxymethylglutaryl-coenzyme A synthase N-terminal" evidence="3">
    <location>
        <begin position="108"/>
        <end position="181"/>
    </location>
</feature>
<dbReference type="GO" id="GO:0006084">
    <property type="term" value="P:acetyl-CoA metabolic process"/>
    <property type="evidence" value="ECO:0007669"/>
    <property type="project" value="TreeGrafter"/>
</dbReference>
<feature type="compositionally biased region" description="Basic and acidic residues" evidence="2">
    <location>
        <begin position="58"/>
        <end position="74"/>
    </location>
</feature>
<proteinExistence type="predicted"/>
<dbReference type="Proteomes" id="UP000626109">
    <property type="component" value="Unassembled WGS sequence"/>
</dbReference>
<dbReference type="PANTHER" id="PTHR43323:SF2">
    <property type="entry name" value="HYDROXYMETHYLGLUTARYL-COA SYNTHASE"/>
    <property type="match status" value="1"/>
</dbReference>
<dbReference type="AlphaFoldDB" id="A0A813JMX7"/>